<dbReference type="InterPro" id="IPR004033">
    <property type="entry name" value="UbiE/COQ5_MeTrFase"/>
</dbReference>
<dbReference type="SUPFAM" id="SSF53335">
    <property type="entry name" value="S-adenosyl-L-methionine-dependent methyltransferases"/>
    <property type="match status" value="1"/>
</dbReference>
<accession>A0A7R8ZZW2</accession>
<keyword evidence="1" id="KW-0489">Methyltransferase</keyword>
<keyword evidence="3" id="KW-0949">S-adenosyl-L-methionine</keyword>
<proteinExistence type="predicted"/>
<dbReference type="InterPro" id="IPR023576">
    <property type="entry name" value="UbiE/COQ5_MeTrFase_CS"/>
</dbReference>
<evidence type="ECO:0000256" key="4">
    <source>
        <dbReference type="ARBA" id="ARBA00046387"/>
    </source>
</evidence>
<dbReference type="EMBL" id="OB693940">
    <property type="protein sequence ID" value="CAD7237936.1"/>
    <property type="molecule type" value="Genomic_DNA"/>
</dbReference>
<evidence type="ECO:0000256" key="1">
    <source>
        <dbReference type="ARBA" id="ARBA00022603"/>
    </source>
</evidence>
<dbReference type="GO" id="GO:0042181">
    <property type="term" value="P:ketone biosynthetic process"/>
    <property type="evidence" value="ECO:0007669"/>
    <property type="project" value="UniProtKB-ARBA"/>
</dbReference>
<dbReference type="OrthoDB" id="6329284at2759"/>
<evidence type="ECO:0000313" key="5">
    <source>
        <dbReference type="EMBL" id="CAD7237936.1"/>
    </source>
</evidence>
<dbReference type="AlphaFoldDB" id="A0A7R8ZZW2"/>
<dbReference type="InterPro" id="IPR029063">
    <property type="entry name" value="SAM-dependent_MTases_sf"/>
</dbReference>
<dbReference type="GO" id="GO:0032259">
    <property type="term" value="P:methylation"/>
    <property type="evidence" value="ECO:0007669"/>
    <property type="project" value="UniProtKB-KW"/>
</dbReference>
<organism evidence="5">
    <name type="scientific">Cyprideis torosa</name>
    <dbReference type="NCBI Taxonomy" id="163714"/>
    <lineage>
        <taxon>Eukaryota</taxon>
        <taxon>Metazoa</taxon>
        <taxon>Ecdysozoa</taxon>
        <taxon>Arthropoda</taxon>
        <taxon>Crustacea</taxon>
        <taxon>Oligostraca</taxon>
        <taxon>Ostracoda</taxon>
        <taxon>Podocopa</taxon>
        <taxon>Podocopida</taxon>
        <taxon>Cytherocopina</taxon>
        <taxon>Cytheroidea</taxon>
        <taxon>Cytherideidae</taxon>
        <taxon>Cyprideis</taxon>
    </lineage>
</organism>
<dbReference type="Gene3D" id="3.40.50.150">
    <property type="entry name" value="Vaccinia Virus protein VP39"/>
    <property type="match status" value="1"/>
</dbReference>
<dbReference type="PROSITE" id="PS51608">
    <property type="entry name" value="SAM_MT_UBIE"/>
    <property type="match status" value="1"/>
</dbReference>
<keyword evidence="2" id="KW-0808">Transferase</keyword>
<evidence type="ECO:0000256" key="3">
    <source>
        <dbReference type="ARBA" id="ARBA00022691"/>
    </source>
</evidence>
<comment type="subunit">
    <text evidence="4">Component of a multi-subunit COQ enzyme complex, composed of at least COQ3, COQ4, COQ5, COQ6, COQ7 and COQ9. Interacts with PYURF; the interaction is direct, stabilizes COQ5 protein and associates PYURF with COQ enzyme complex.</text>
</comment>
<gene>
    <name evidence="5" type="ORF">CTOB1V02_LOCUS15751</name>
</gene>
<sequence>MGIAPSPINEQCTERPRQILANGQGRDDVNDEKTHFGYQTVDAGAKAGMVGQVFDSVATKYDVMNDMMSFGVHRLWKRFTIDQSAVRPGQSVLDIAGGTGDLA</sequence>
<feature type="non-terminal residue" evidence="5">
    <location>
        <position position="103"/>
    </location>
</feature>
<dbReference type="PROSITE" id="PS01183">
    <property type="entry name" value="UBIE_1"/>
    <property type="match status" value="1"/>
</dbReference>
<evidence type="ECO:0000256" key="2">
    <source>
        <dbReference type="ARBA" id="ARBA00022679"/>
    </source>
</evidence>
<reference evidence="5" key="1">
    <citation type="submission" date="2020-11" db="EMBL/GenBank/DDBJ databases">
        <authorList>
            <person name="Tran Van P."/>
        </authorList>
    </citation>
    <scope>NUCLEOTIDE SEQUENCE</scope>
</reference>
<dbReference type="GO" id="GO:0008168">
    <property type="term" value="F:methyltransferase activity"/>
    <property type="evidence" value="ECO:0007669"/>
    <property type="project" value="UniProtKB-KW"/>
</dbReference>
<dbReference type="Pfam" id="PF01209">
    <property type="entry name" value="Ubie_methyltran"/>
    <property type="match status" value="1"/>
</dbReference>
<protein>
    <submittedName>
        <fullName evidence="5">Uncharacterized protein</fullName>
    </submittedName>
</protein>
<name>A0A7R8ZZW2_9CRUS</name>